<proteinExistence type="predicted"/>
<accession>A0A8J8T2I9</accession>
<name>A0A8J8T2I9_HALGN</name>
<evidence type="ECO:0000313" key="1">
    <source>
        <dbReference type="EMBL" id="TNV79475.1"/>
    </source>
</evidence>
<dbReference type="Proteomes" id="UP000785679">
    <property type="component" value="Unassembled WGS sequence"/>
</dbReference>
<dbReference type="AlphaFoldDB" id="A0A8J8T2I9"/>
<dbReference type="EMBL" id="RRYP01008865">
    <property type="protein sequence ID" value="TNV79475.1"/>
    <property type="molecule type" value="Genomic_DNA"/>
</dbReference>
<gene>
    <name evidence="1" type="ORF">FGO68_gene11564</name>
</gene>
<sequence>MTLEEKRQIKREKLKVQEVLDRHEEGYMEPHLKLMYSCLGESFKVIVTELLNNEGNNINVPQLEALENGISMRASVIYSQLAVESIHKASIIMHLPRVPDF</sequence>
<organism evidence="1 2">
    <name type="scientific">Halteria grandinella</name>
    <dbReference type="NCBI Taxonomy" id="5974"/>
    <lineage>
        <taxon>Eukaryota</taxon>
        <taxon>Sar</taxon>
        <taxon>Alveolata</taxon>
        <taxon>Ciliophora</taxon>
        <taxon>Intramacronucleata</taxon>
        <taxon>Spirotrichea</taxon>
        <taxon>Stichotrichia</taxon>
        <taxon>Sporadotrichida</taxon>
        <taxon>Halteriidae</taxon>
        <taxon>Halteria</taxon>
    </lineage>
</organism>
<evidence type="ECO:0000313" key="2">
    <source>
        <dbReference type="Proteomes" id="UP000785679"/>
    </source>
</evidence>
<protein>
    <submittedName>
        <fullName evidence="1">Uncharacterized protein</fullName>
    </submittedName>
</protein>
<reference evidence="1" key="1">
    <citation type="submission" date="2019-06" db="EMBL/GenBank/DDBJ databases">
        <authorList>
            <person name="Zheng W."/>
        </authorList>
    </citation>
    <scope>NUCLEOTIDE SEQUENCE</scope>
    <source>
        <strain evidence="1">QDHG01</strain>
    </source>
</reference>
<comment type="caution">
    <text evidence="1">The sequence shown here is derived from an EMBL/GenBank/DDBJ whole genome shotgun (WGS) entry which is preliminary data.</text>
</comment>
<keyword evidence="2" id="KW-1185">Reference proteome</keyword>